<organism evidence="1 2">
    <name type="scientific">Pteropus alecto</name>
    <name type="common">Black flying fox</name>
    <dbReference type="NCBI Taxonomy" id="9402"/>
    <lineage>
        <taxon>Eukaryota</taxon>
        <taxon>Metazoa</taxon>
        <taxon>Chordata</taxon>
        <taxon>Craniata</taxon>
        <taxon>Vertebrata</taxon>
        <taxon>Euteleostomi</taxon>
        <taxon>Mammalia</taxon>
        <taxon>Eutheria</taxon>
        <taxon>Laurasiatheria</taxon>
        <taxon>Chiroptera</taxon>
        <taxon>Yinpterochiroptera</taxon>
        <taxon>Pteropodoidea</taxon>
        <taxon>Pteropodidae</taxon>
        <taxon>Pteropodinae</taxon>
        <taxon>Pteropus</taxon>
    </lineage>
</organism>
<evidence type="ECO:0000313" key="2">
    <source>
        <dbReference type="Proteomes" id="UP000010552"/>
    </source>
</evidence>
<protein>
    <submittedName>
        <fullName evidence="1">Dual 3',5'-cyclic-AMP and-GMP phosphodiesterase 11A</fullName>
    </submittedName>
</protein>
<accession>L5K2K5</accession>
<name>L5K2K5_PTEAL</name>
<proteinExistence type="predicted"/>
<dbReference type="EMBL" id="KB031068">
    <property type="protein sequence ID" value="ELK04738.1"/>
    <property type="molecule type" value="Genomic_DNA"/>
</dbReference>
<dbReference type="InParanoid" id="L5K2K5"/>
<gene>
    <name evidence="1" type="ORF">PAL_GLEAN10026009</name>
</gene>
<keyword evidence="2" id="KW-1185">Reference proteome</keyword>
<reference evidence="2" key="1">
    <citation type="journal article" date="2013" name="Science">
        <title>Comparative analysis of bat genomes provides insight into the evolution of flight and immunity.</title>
        <authorList>
            <person name="Zhang G."/>
            <person name="Cowled C."/>
            <person name="Shi Z."/>
            <person name="Huang Z."/>
            <person name="Bishop-Lilly K.A."/>
            <person name="Fang X."/>
            <person name="Wynne J.W."/>
            <person name="Xiong Z."/>
            <person name="Baker M.L."/>
            <person name="Zhao W."/>
            <person name="Tachedjian M."/>
            <person name="Zhu Y."/>
            <person name="Zhou P."/>
            <person name="Jiang X."/>
            <person name="Ng J."/>
            <person name="Yang L."/>
            <person name="Wu L."/>
            <person name="Xiao J."/>
            <person name="Feng Y."/>
            <person name="Chen Y."/>
            <person name="Sun X."/>
            <person name="Zhang Y."/>
            <person name="Marsh G.A."/>
            <person name="Crameri G."/>
            <person name="Broder C.C."/>
            <person name="Frey K.G."/>
            <person name="Wang L.F."/>
            <person name="Wang J."/>
        </authorList>
    </citation>
    <scope>NUCLEOTIDE SEQUENCE [LARGE SCALE GENOMIC DNA]</scope>
</reference>
<evidence type="ECO:0000313" key="1">
    <source>
        <dbReference type="EMBL" id="ELK04738.1"/>
    </source>
</evidence>
<dbReference type="AlphaFoldDB" id="L5K2K5"/>
<dbReference type="Proteomes" id="UP000010552">
    <property type="component" value="Unassembled WGS sequence"/>
</dbReference>
<sequence length="94" mass="9932">MPGCPRLCPLAEQVSKVLSVMGQEEAEGSFGAPMIPIQLPQGIALVKVNVKLKPMVDSVAANRSKWEELHQKRLLVSAASPSSASFMVAGADSN</sequence>
<dbReference type="STRING" id="9402.L5K2K5"/>